<comment type="catalytic activity">
    <reaction evidence="4">
        <text>carbamoyl phosphate + L-ornithine = L-citrulline + phosphate + H(+)</text>
        <dbReference type="Rhea" id="RHEA:19513"/>
        <dbReference type="ChEBI" id="CHEBI:15378"/>
        <dbReference type="ChEBI" id="CHEBI:43474"/>
        <dbReference type="ChEBI" id="CHEBI:46911"/>
        <dbReference type="ChEBI" id="CHEBI:57743"/>
        <dbReference type="ChEBI" id="CHEBI:58228"/>
        <dbReference type="EC" id="2.1.3.3"/>
    </reaction>
</comment>
<evidence type="ECO:0000256" key="4">
    <source>
        <dbReference type="ARBA" id="ARBA00048772"/>
    </source>
</evidence>
<evidence type="ECO:0000259" key="5">
    <source>
        <dbReference type="Pfam" id="PF00185"/>
    </source>
</evidence>
<organism evidence="7">
    <name type="scientific">marine sediment metagenome</name>
    <dbReference type="NCBI Taxonomy" id="412755"/>
    <lineage>
        <taxon>unclassified sequences</taxon>
        <taxon>metagenomes</taxon>
        <taxon>ecological metagenomes</taxon>
    </lineage>
</organism>
<dbReference type="SUPFAM" id="SSF53671">
    <property type="entry name" value="Aspartate/ornithine carbamoyltransferase"/>
    <property type="match status" value="1"/>
</dbReference>
<dbReference type="InterPro" id="IPR002292">
    <property type="entry name" value="Orn/put_carbamltrans"/>
</dbReference>
<dbReference type="InterPro" id="IPR024904">
    <property type="entry name" value="OTCase_ArgI"/>
</dbReference>
<dbReference type="EMBL" id="BART01001069">
    <property type="protein sequence ID" value="GAG61630.1"/>
    <property type="molecule type" value="Genomic_DNA"/>
</dbReference>
<proteinExistence type="inferred from homology"/>
<evidence type="ECO:0000256" key="2">
    <source>
        <dbReference type="ARBA" id="ARBA00013007"/>
    </source>
</evidence>
<sequence>MKKDFLTLKDYSKEEIKYLLDLSGKIKKDKNSYSKVLEGKNIAMLFDKHSTRTRLSFEVGIKQLGGNSIYLDSKKLQISRGETYQDTAKIFSAYLDGMVIRTYSQEIVNIFAKYGTIPVINGLTDIYHPCQILADMLTLKEMELLNKDLKFTYVGDSNNVTNSLIIGFSKLGIDITIGCPQKYSPPEEIIKYARNQKEGSKLNLVYDPVKAVSDADVVYTDVWLSMGDEKNKQKLTDLKSFQVNYKLLKYSKEEVKVMHCLPAHRGQEITSEVLDGKNSIVLQQAENRLHAQKALLVYLYAN</sequence>
<evidence type="ECO:0000256" key="3">
    <source>
        <dbReference type="ARBA" id="ARBA00022679"/>
    </source>
</evidence>
<comment type="similarity">
    <text evidence="1">Belongs to the aspartate/ornithine carbamoyltransferase superfamily. OTCase family.</text>
</comment>
<evidence type="ECO:0000313" key="7">
    <source>
        <dbReference type="EMBL" id="GAG61630.1"/>
    </source>
</evidence>
<dbReference type="EC" id="2.1.3.3" evidence="2"/>
<dbReference type="HAMAP" id="MF_01109">
    <property type="entry name" value="OTCase"/>
    <property type="match status" value="1"/>
</dbReference>
<dbReference type="GO" id="GO:0004585">
    <property type="term" value="F:ornithine carbamoyltransferase activity"/>
    <property type="evidence" value="ECO:0007669"/>
    <property type="project" value="UniProtKB-EC"/>
</dbReference>
<dbReference type="GO" id="GO:0019240">
    <property type="term" value="P:citrulline biosynthetic process"/>
    <property type="evidence" value="ECO:0007669"/>
    <property type="project" value="TreeGrafter"/>
</dbReference>
<protein>
    <recommendedName>
        <fullName evidence="2">ornithine carbamoyltransferase</fullName>
        <ecNumber evidence="2">2.1.3.3</ecNumber>
    </recommendedName>
</protein>
<feature type="domain" description="Aspartate/ornithine carbamoyltransferase carbamoyl-P binding" evidence="6">
    <location>
        <begin position="3"/>
        <end position="141"/>
    </location>
</feature>
<dbReference type="PRINTS" id="PR00100">
    <property type="entry name" value="AOTCASE"/>
</dbReference>
<dbReference type="Gene3D" id="3.40.50.1370">
    <property type="entry name" value="Aspartate/ornithine carbamoyltransferase"/>
    <property type="match status" value="2"/>
</dbReference>
<dbReference type="GO" id="GO:0042450">
    <property type="term" value="P:L-arginine biosynthetic process via ornithine"/>
    <property type="evidence" value="ECO:0007669"/>
    <property type="project" value="TreeGrafter"/>
</dbReference>
<accession>X0YYQ2</accession>
<dbReference type="Pfam" id="PF02729">
    <property type="entry name" value="OTCace_N"/>
    <property type="match status" value="1"/>
</dbReference>
<dbReference type="NCBIfam" id="NF001986">
    <property type="entry name" value="PRK00779.1"/>
    <property type="match status" value="1"/>
</dbReference>
<dbReference type="InterPro" id="IPR006131">
    <property type="entry name" value="Asp_carbamoyltransf_Asp/Orn-bd"/>
</dbReference>
<comment type="caution">
    <text evidence="7">The sequence shown here is derived from an EMBL/GenBank/DDBJ whole genome shotgun (WGS) entry which is preliminary data.</text>
</comment>
<dbReference type="InterPro" id="IPR036901">
    <property type="entry name" value="Asp/Orn_carbamoylTrfase_sf"/>
</dbReference>
<dbReference type="GO" id="GO:0016597">
    <property type="term" value="F:amino acid binding"/>
    <property type="evidence" value="ECO:0007669"/>
    <property type="project" value="InterPro"/>
</dbReference>
<reference evidence="7" key="1">
    <citation type="journal article" date="2014" name="Front. Microbiol.">
        <title>High frequency of phylogenetically diverse reductive dehalogenase-homologous genes in deep subseafloor sedimentary metagenomes.</title>
        <authorList>
            <person name="Kawai M."/>
            <person name="Futagami T."/>
            <person name="Toyoda A."/>
            <person name="Takaki Y."/>
            <person name="Nishi S."/>
            <person name="Hori S."/>
            <person name="Arai W."/>
            <person name="Tsubouchi T."/>
            <person name="Morono Y."/>
            <person name="Uchiyama I."/>
            <person name="Ito T."/>
            <person name="Fujiyama A."/>
            <person name="Inagaki F."/>
            <person name="Takami H."/>
        </authorList>
    </citation>
    <scope>NUCLEOTIDE SEQUENCE</scope>
    <source>
        <strain evidence="7">Expedition CK06-06</strain>
    </source>
</reference>
<evidence type="ECO:0000259" key="6">
    <source>
        <dbReference type="Pfam" id="PF02729"/>
    </source>
</evidence>
<dbReference type="PRINTS" id="PR00102">
    <property type="entry name" value="OTCASE"/>
</dbReference>
<dbReference type="InterPro" id="IPR006130">
    <property type="entry name" value="Asp/Orn_carbamoylTrfase"/>
</dbReference>
<dbReference type="NCBIfam" id="TIGR00658">
    <property type="entry name" value="orni_carb_tr"/>
    <property type="match status" value="1"/>
</dbReference>
<keyword evidence="3" id="KW-0808">Transferase</keyword>
<dbReference type="PANTHER" id="PTHR45753:SF3">
    <property type="entry name" value="ORNITHINE TRANSCARBAMYLASE, MITOCHONDRIAL"/>
    <property type="match status" value="1"/>
</dbReference>
<dbReference type="PANTHER" id="PTHR45753">
    <property type="entry name" value="ORNITHINE CARBAMOYLTRANSFERASE, MITOCHONDRIAL"/>
    <property type="match status" value="1"/>
</dbReference>
<feature type="domain" description="Aspartate/ornithine carbamoyltransferase Asp/Orn-binding" evidence="5">
    <location>
        <begin position="147"/>
        <end position="299"/>
    </location>
</feature>
<dbReference type="PROSITE" id="PS00097">
    <property type="entry name" value="CARBAMOYLTRANSFERASE"/>
    <property type="match status" value="1"/>
</dbReference>
<dbReference type="FunFam" id="3.40.50.1370:FF:000008">
    <property type="entry name" value="Ornithine carbamoyltransferase"/>
    <property type="match status" value="1"/>
</dbReference>
<dbReference type="InterPro" id="IPR006132">
    <property type="entry name" value="Asp/Orn_carbamoyltranf_P-bd"/>
</dbReference>
<gene>
    <name evidence="7" type="ORF">S01H4_04103</name>
</gene>
<dbReference type="Pfam" id="PF00185">
    <property type="entry name" value="OTCace"/>
    <property type="match status" value="1"/>
</dbReference>
<evidence type="ECO:0000256" key="1">
    <source>
        <dbReference type="ARBA" id="ARBA00007805"/>
    </source>
</evidence>
<name>X0YYQ2_9ZZZZ</name>
<dbReference type="AlphaFoldDB" id="X0YYQ2"/>